<reference evidence="1 2" key="1">
    <citation type="submission" date="2023-07" db="EMBL/GenBank/DDBJ databases">
        <title>Sequencing the genomes of 1000 actinobacteria strains.</title>
        <authorList>
            <person name="Klenk H.-P."/>
        </authorList>
    </citation>
    <scope>NUCLEOTIDE SEQUENCE [LARGE SCALE GENOMIC DNA]</scope>
    <source>
        <strain evidence="1 2">DSM 43749</strain>
    </source>
</reference>
<evidence type="ECO:0000313" key="1">
    <source>
        <dbReference type="EMBL" id="MDR6592545.1"/>
    </source>
</evidence>
<dbReference type="EMBL" id="JAVDSG010000001">
    <property type="protein sequence ID" value="MDR6592545.1"/>
    <property type="molecule type" value="Genomic_DNA"/>
</dbReference>
<keyword evidence="2" id="KW-1185">Reference proteome</keyword>
<name>A0ABU1PPI2_9PSEU</name>
<dbReference type="Proteomes" id="UP001268819">
    <property type="component" value="Unassembled WGS sequence"/>
</dbReference>
<evidence type="ECO:0000313" key="2">
    <source>
        <dbReference type="Proteomes" id="UP001268819"/>
    </source>
</evidence>
<accession>A0ABU1PPI2</accession>
<gene>
    <name evidence="1" type="ORF">J2S66_000929</name>
</gene>
<proteinExistence type="predicted"/>
<protein>
    <submittedName>
        <fullName evidence="1">Uncharacterized protein</fullName>
    </submittedName>
</protein>
<sequence length="50" mass="5494">MASLAEALRKVLLEVRVHAGGWATVNPTRPGGVHEHTVLERRNKVHELGT</sequence>
<organism evidence="1 2">
    <name type="scientific">Saccharothrix longispora</name>
    <dbReference type="NCBI Taxonomy" id="33920"/>
    <lineage>
        <taxon>Bacteria</taxon>
        <taxon>Bacillati</taxon>
        <taxon>Actinomycetota</taxon>
        <taxon>Actinomycetes</taxon>
        <taxon>Pseudonocardiales</taxon>
        <taxon>Pseudonocardiaceae</taxon>
        <taxon>Saccharothrix</taxon>
    </lineage>
</organism>
<comment type="caution">
    <text evidence="1">The sequence shown here is derived from an EMBL/GenBank/DDBJ whole genome shotgun (WGS) entry which is preliminary data.</text>
</comment>